<keyword evidence="2" id="KW-1185">Reference proteome</keyword>
<gene>
    <name evidence="1" type="ORF">M6B38_279125</name>
</gene>
<dbReference type="AlphaFoldDB" id="A0AAX6I0C9"/>
<name>A0AAX6I0C9_IRIPA</name>
<proteinExistence type="predicted"/>
<reference evidence="1" key="2">
    <citation type="submission" date="2023-04" db="EMBL/GenBank/DDBJ databases">
        <authorList>
            <person name="Bruccoleri R.E."/>
            <person name="Oakeley E.J."/>
            <person name="Faust A.-M."/>
            <person name="Dessus-Babus S."/>
            <person name="Altorfer M."/>
            <person name="Burckhardt D."/>
            <person name="Oertli M."/>
            <person name="Naumann U."/>
            <person name="Petersen F."/>
            <person name="Wong J."/>
        </authorList>
    </citation>
    <scope>NUCLEOTIDE SEQUENCE</scope>
    <source>
        <strain evidence="1">GSM-AAB239-AS_SAM_17_03QT</strain>
        <tissue evidence="1">Leaf</tissue>
    </source>
</reference>
<evidence type="ECO:0000313" key="1">
    <source>
        <dbReference type="EMBL" id="KAJ6846194.1"/>
    </source>
</evidence>
<reference evidence="1" key="1">
    <citation type="journal article" date="2023" name="GigaByte">
        <title>Genome assembly of the bearded iris, Iris pallida Lam.</title>
        <authorList>
            <person name="Bruccoleri R.E."/>
            <person name="Oakeley E.J."/>
            <person name="Faust A.M.E."/>
            <person name="Altorfer M."/>
            <person name="Dessus-Babus S."/>
            <person name="Burckhardt D."/>
            <person name="Oertli M."/>
            <person name="Naumann U."/>
            <person name="Petersen F."/>
            <person name="Wong J."/>
        </authorList>
    </citation>
    <scope>NUCLEOTIDE SEQUENCE</scope>
    <source>
        <strain evidence="1">GSM-AAB239-AS_SAM_17_03QT</strain>
    </source>
</reference>
<accession>A0AAX6I0C9</accession>
<sequence length="16" mass="1914">MRRLPLAIRSNSRTRS</sequence>
<protein>
    <submittedName>
        <fullName evidence="1">Leucine-rich repeat extensin-like protein 2</fullName>
    </submittedName>
</protein>
<dbReference type="Proteomes" id="UP001140949">
    <property type="component" value="Unassembled WGS sequence"/>
</dbReference>
<evidence type="ECO:0000313" key="2">
    <source>
        <dbReference type="Proteomes" id="UP001140949"/>
    </source>
</evidence>
<dbReference type="EMBL" id="JANAVB010005599">
    <property type="protein sequence ID" value="KAJ6846194.1"/>
    <property type="molecule type" value="Genomic_DNA"/>
</dbReference>
<comment type="caution">
    <text evidence="1">The sequence shown here is derived from an EMBL/GenBank/DDBJ whole genome shotgun (WGS) entry which is preliminary data.</text>
</comment>
<organism evidence="1 2">
    <name type="scientific">Iris pallida</name>
    <name type="common">Sweet iris</name>
    <dbReference type="NCBI Taxonomy" id="29817"/>
    <lineage>
        <taxon>Eukaryota</taxon>
        <taxon>Viridiplantae</taxon>
        <taxon>Streptophyta</taxon>
        <taxon>Embryophyta</taxon>
        <taxon>Tracheophyta</taxon>
        <taxon>Spermatophyta</taxon>
        <taxon>Magnoliopsida</taxon>
        <taxon>Liliopsida</taxon>
        <taxon>Asparagales</taxon>
        <taxon>Iridaceae</taxon>
        <taxon>Iridoideae</taxon>
        <taxon>Irideae</taxon>
        <taxon>Iris</taxon>
    </lineage>
</organism>